<gene>
    <name evidence="3" type="ORF">NPIL_152491</name>
</gene>
<evidence type="ECO:0000313" key="4">
    <source>
        <dbReference type="Proteomes" id="UP000887013"/>
    </source>
</evidence>
<dbReference type="EMBL" id="BMAW01115173">
    <property type="protein sequence ID" value="GFT65181.1"/>
    <property type="molecule type" value="Genomic_DNA"/>
</dbReference>
<evidence type="ECO:0000256" key="1">
    <source>
        <dbReference type="SAM" id="Phobius"/>
    </source>
</evidence>
<keyword evidence="1" id="KW-0472">Membrane</keyword>
<evidence type="ECO:0000256" key="2">
    <source>
        <dbReference type="SAM" id="SignalP"/>
    </source>
</evidence>
<sequence>MNALLFLFVCSTFALTCQIAWQIYDSQPEESELCVCYCSDGSMSLPEIAARVEYKGFKKDRYSCTCQDFLIPRLESSMLTQSANETCEMCECGNAFEPQCMKNGMPTMKAKLTIVTTTIWSVTTFILLVTYCNVLVLRRSRSALRRRRDYVRIEENADPSEKQELISKVVTNP</sequence>
<evidence type="ECO:0000313" key="3">
    <source>
        <dbReference type="EMBL" id="GFT65181.1"/>
    </source>
</evidence>
<organism evidence="3 4">
    <name type="scientific">Nephila pilipes</name>
    <name type="common">Giant wood spider</name>
    <name type="synonym">Nephila maculata</name>
    <dbReference type="NCBI Taxonomy" id="299642"/>
    <lineage>
        <taxon>Eukaryota</taxon>
        <taxon>Metazoa</taxon>
        <taxon>Ecdysozoa</taxon>
        <taxon>Arthropoda</taxon>
        <taxon>Chelicerata</taxon>
        <taxon>Arachnida</taxon>
        <taxon>Araneae</taxon>
        <taxon>Araneomorphae</taxon>
        <taxon>Entelegynae</taxon>
        <taxon>Araneoidea</taxon>
        <taxon>Nephilidae</taxon>
        <taxon>Nephila</taxon>
    </lineage>
</organism>
<protein>
    <submittedName>
        <fullName evidence="3">Uncharacterized protein</fullName>
    </submittedName>
</protein>
<dbReference type="Proteomes" id="UP000887013">
    <property type="component" value="Unassembled WGS sequence"/>
</dbReference>
<keyword evidence="2" id="KW-0732">Signal</keyword>
<keyword evidence="1" id="KW-1133">Transmembrane helix</keyword>
<feature type="signal peptide" evidence="2">
    <location>
        <begin position="1"/>
        <end position="16"/>
    </location>
</feature>
<keyword evidence="1" id="KW-0812">Transmembrane</keyword>
<feature type="transmembrane region" description="Helical" evidence="1">
    <location>
        <begin position="118"/>
        <end position="137"/>
    </location>
</feature>
<dbReference type="OrthoDB" id="6422843at2759"/>
<proteinExistence type="predicted"/>
<accession>A0A8X6TZV2</accession>
<reference evidence="3" key="1">
    <citation type="submission" date="2020-08" db="EMBL/GenBank/DDBJ databases">
        <title>Multicomponent nature underlies the extraordinary mechanical properties of spider dragline silk.</title>
        <authorList>
            <person name="Kono N."/>
            <person name="Nakamura H."/>
            <person name="Mori M."/>
            <person name="Yoshida Y."/>
            <person name="Ohtoshi R."/>
            <person name="Malay A.D."/>
            <person name="Moran D.A.P."/>
            <person name="Tomita M."/>
            <person name="Numata K."/>
            <person name="Arakawa K."/>
        </authorList>
    </citation>
    <scope>NUCLEOTIDE SEQUENCE</scope>
</reference>
<feature type="chain" id="PRO_5036468428" evidence="2">
    <location>
        <begin position="17"/>
        <end position="173"/>
    </location>
</feature>
<comment type="caution">
    <text evidence="3">The sequence shown here is derived from an EMBL/GenBank/DDBJ whole genome shotgun (WGS) entry which is preliminary data.</text>
</comment>
<keyword evidence="4" id="KW-1185">Reference proteome</keyword>
<dbReference type="AlphaFoldDB" id="A0A8X6TZV2"/>
<name>A0A8X6TZV2_NEPPI</name>